<feature type="compositionally biased region" description="Basic and acidic residues" evidence="2">
    <location>
        <begin position="25"/>
        <end position="36"/>
    </location>
</feature>
<comment type="caution">
    <text evidence="3">The sequence shown here is derived from an EMBL/GenBank/DDBJ whole genome shotgun (WGS) entry which is preliminary data.</text>
</comment>
<evidence type="ECO:0000313" key="4">
    <source>
        <dbReference type="Proteomes" id="UP000657372"/>
    </source>
</evidence>
<feature type="coiled-coil region" evidence="1">
    <location>
        <begin position="213"/>
        <end position="240"/>
    </location>
</feature>
<dbReference type="EMBL" id="JADOEL010000005">
    <property type="protein sequence ID" value="MBF8177664.1"/>
    <property type="molecule type" value="Genomic_DNA"/>
</dbReference>
<sequence>MAIENQGATTEVEEQVTEQPQSMDDSIRETLRDIESRNNPPEVPEGTIPEEPEAAAQRIRDAQGKFAKPAAEEAATTEAPAAAVEVPTVPKELQSLGLRKEEAEAFAAAPKVLQDAFVRRADEMFKGVEQYKAAAQYAQTMEKVITPYAATLQSLGLTPDRAVSELMATDNLLRHGSQQDKQAKFVQLAQHYGIDLGSAQQYQQAQPQIDPMYAALQQQVQQLTNKFQSQESSVQQQAEESLNSEITAFAADPNHSHFETVKPHMIALLQAGQAKDLPDAYEQAVYANPTTRASMLQQQLNAQREEATKKAQAAKAAASVNTRIRPSMPVSEPIGSMDDTIRATLRRLQGA</sequence>
<dbReference type="Proteomes" id="UP000657372">
    <property type="component" value="Unassembled WGS sequence"/>
</dbReference>
<reference evidence="3 4" key="1">
    <citation type="submission" date="2020-11" db="EMBL/GenBank/DDBJ databases">
        <title>WGS of Herminiimonas contaminans strain Marseille-Q4544 isolated from planarians Schmidtea mediterranea.</title>
        <authorList>
            <person name="Kangale L."/>
        </authorList>
    </citation>
    <scope>NUCLEOTIDE SEQUENCE [LARGE SCALE GENOMIC DNA]</scope>
    <source>
        <strain evidence="3 4">Marseille-Q4544</strain>
    </source>
</reference>
<feature type="region of interest" description="Disordered" evidence="2">
    <location>
        <begin position="1"/>
        <end position="83"/>
    </location>
</feature>
<accession>A0ABS0ESC8</accession>
<evidence type="ECO:0000256" key="2">
    <source>
        <dbReference type="SAM" id="MobiDB-lite"/>
    </source>
</evidence>
<feature type="compositionally biased region" description="Low complexity" evidence="2">
    <location>
        <begin position="67"/>
        <end position="83"/>
    </location>
</feature>
<proteinExistence type="predicted"/>
<gene>
    <name evidence="3" type="ORF">IXC47_08230</name>
</gene>
<name>A0ABS0ESC8_9BURK</name>
<dbReference type="RefSeq" id="WP_195875256.1">
    <property type="nucleotide sequence ID" value="NZ_JADOEL010000005.1"/>
</dbReference>
<evidence type="ECO:0000256" key="1">
    <source>
        <dbReference type="SAM" id="Coils"/>
    </source>
</evidence>
<keyword evidence="4" id="KW-1185">Reference proteome</keyword>
<keyword evidence="1" id="KW-0175">Coiled coil</keyword>
<organism evidence="3 4">
    <name type="scientific">Herminiimonas contaminans</name>
    <dbReference type="NCBI Taxonomy" id="1111140"/>
    <lineage>
        <taxon>Bacteria</taxon>
        <taxon>Pseudomonadati</taxon>
        <taxon>Pseudomonadota</taxon>
        <taxon>Betaproteobacteria</taxon>
        <taxon>Burkholderiales</taxon>
        <taxon>Oxalobacteraceae</taxon>
        <taxon>Herminiimonas</taxon>
    </lineage>
</organism>
<protein>
    <submittedName>
        <fullName evidence="3">Uncharacterized protein</fullName>
    </submittedName>
</protein>
<evidence type="ECO:0000313" key="3">
    <source>
        <dbReference type="EMBL" id="MBF8177664.1"/>
    </source>
</evidence>